<accession>A0A6I3ISV5</accession>
<dbReference type="InterPro" id="IPR001537">
    <property type="entry name" value="SpoU_MeTrfase"/>
</dbReference>
<dbReference type="InterPro" id="IPR029064">
    <property type="entry name" value="Ribosomal_eL30-like_sf"/>
</dbReference>
<feature type="region of interest" description="Disordered" evidence="4">
    <location>
        <begin position="1"/>
        <end position="24"/>
    </location>
</feature>
<dbReference type="GO" id="GO:0032259">
    <property type="term" value="P:methylation"/>
    <property type="evidence" value="ECO:0007669"/>
    <property type="project" value="UniProtKB-KW"/>
</dbReference>
<dbReference type="Pfam" id="PF22435">
    <property type="entry name" value="MRM3-like_sub_bind"/>
    <property type="match status" value="1"/>
</dbReference>
<evidence type="ECO:0000256" key="2">
    <source>
        <dbReference type="ARBA" id="ARBA00022603"/>
    </source>
</evidence>
<dbReference type="InterPro" id="IPR051259">
    <property type="entry name" value="rRNA_Methyltransferase"/>
</dbReference>
<dbReference type="InterPro" id="IPR029028">
    <property type="entry name" value="Alpha/beta_knot_MTases"/>
</dbReference>
<dbReference type="InterPro" id="IPR013123">
    <property type="entry name" value="SpoU_subst-bd"/>
</dbReference>
<dbReference type="SUPFAM" id="SSF75217">
    <property type="entry name" value="alpha/beta knot"/>
    <property type="match status" value="1"/>
</dbReference>
<dbReference type="SUPFAM" id="SSF55315">
    <property type="entry name" value="L30e-like"/>
    <property type="match status" value="1"/>
</dbReference>
<evidence type="ECO:0000313" key="6">
    <source>
        <dbReference type="EMBL" id="MTB71759.1"/>
    </source>
</evidence>
<feature type="compositionally biased region" description="Basic and acidic residues" evidence="4">
    <location>
        <begin position="7"/>
        <end position="16"/>
    </location>
</feature>
<dbReference type="GO" id="GO:0005737">
    <property type="term" value="C:cytoplasm"/>
    <property type="evidence" value="ECO:0007669"/>
    <property type="project" value="UniProtKB-ARBA"/>
</dbReference>
<comment type="caution">
    <text evidence="6">The sequence shown here is derived from an EMBL/GenBank/DDBJ whole genome shotgun (WGS) entry which is preliminary data.</text>
</comment>
<protein>
    <submittedName>
        <fullName evidence="6">RNA methyltransferase</fullName>
    </submittedName>
</protein>
<dbReference type="EMBL" id="WLVL01000023">
    <property type="protein sequence ID" value="MTB71759.1"/>
    <property type="molecule type" value="Genomic_DNA"/>
</dbReference>
<comment type="similarity">
    <text evidence="1">Belongs to the class IV-like SAM-binding methyltransferase superfamily. RNA methyltransferase TrmH family.</text>
</comment>
<organism evidence="6 7">
    <name type="scientific">Arsenicicoccus cauae</name>
    <dbReference type="NCBI Taxonomy" id="2663847"/>
    <lineage>
        <taxon>Bacteria</taxon>
        <taxon>Bacillati</taxon>
        <taxon>Actinomycetota</taxon>
        <taxon>Actinomycetes</taxon>
        <taxon>Micrococcales</taxon>
        <taxon>Intrasporangiaceae</taxon>
        <taxon>Arsenicicoccus</taxon>
    </lineage>
</organism>
<sequence length="296" mass="31611">MPSSGPDELRSRGGDHHRGRPHGHVVLSNVRSERVRAVRALTRRSVREREQAFLAEGPQAVREAVAHRPDVVREVYATATARERHEQILQDAGDAGLPVHEVTDEVLAAMGDTRAPQGMVAVCRRLDVSLDSVLAEGPRLLCVLTHVRDPGNAGTVLRGADAVGADAVVVSEASVDVYNPKVVRSTVGSLFHLPVVTGVDVAEALEAVRGSGIRLIAADGHGDHLLTDAAVEARLARPHAWVMGNEAWGMPPQTRALCDDVVRVPIHGHAESLNLAMAATVCLYSSARMLHPSTAH</sequence>
<dbReference type="PANTHER" id="PTHR43191">
    <property type="entry name" value="RRNA METHYLTRANSFERASE 3"/>
    <property type="match status" value="1"/>
</dbReference>
<dbReference type="AlphaFoldDB" id="A0A6I3ISV5"/>
<reference evidence="6 7" key="1">
    <citation type="submission" date="2019-11" db="EMBL/GenBank/DDBJ databases">
        <title>Whole genome sequencing identifies a novel species of the genus Arsenicicoccus isolated from human blood.</title>
        <authorList>
            <person name="Jeong J.H."/>
            <person name="Kweon O.J."/>
            <person name="Kim H.R."/>
            <person name="Kim T.-H."/>
            <person name="Ha S.-M."/>
            <person name="Lee M.-K."/>
        </authorList>
    </citation>
    <scope>NUCLEOTIDE SEQUENCE [LARGE SCALE GENOMIC DNA]</scope>
    <source>
        <strain evidence="6 7">MKL-02</strain>
    </source>
</reference>
<dbReference type="Proteomes" id="UP000431092">
    <property type="component" value="Unassembled WGS sequence"/>
</dbReference>
<gene>
    <name evidence="6" type="ORF">GGG17_07200</name>
</gene>
<dbReference type="SMART" id="SM00967">
    <property type="entry name" value="SpoU_sub_bind"/>
    <property type="match status" value="1"/>
</dbReference>
<evidence type="ECO:0000256" key="4">
    <source>
        <dbReference type="SAM" id="MobiDB-lite"/>
    </source>
</evidence>
<evidence type="ECO:0000313" key="7">
    <source>
        <dbReference type="Proteomes" id="UP000431092"/>
    </source>
</evidence>
<evidence type="ECO:0000259" key="5">
    <source>
        <dbReference type="SMART" id="SM00967"/>
    </source>
</evidence>
<dbReference type="PANTHER" id="PTHR43191:SF2">
    <property type="entry name" value="RRNA METHYLTRANSFERASE 3, MITOCHONDRIAL"/>
    <property type="match status" value="1"/>
</dbReference>
<keyword evidence="2 6" id="KW-0489">Methyltransferase</keyword>
<dbReference type="Gene3D" id="3.30.1330.30">
    <property type="match status" value="1"/>
</dbReference>
<feature type="domain" description="RNA 2-O ribose methyltransferase substrate binding" evidence="5">
    <location>
        <begin position="54"/>
        <end position="129"/>
    </location>
</feature>
<name>A0A6I3ISV5_9MICO</name>
<evidence type="ECO:0000256" key="1">
    <source>
        <dbReference type="ARBA" id="ARBA00007228"/>
    </source>
</evidence>
<dbReference type="GO" id="GO:0008173">
    <property type="term" value="F:RNA methyltransferase activity"/>
    <property type="evidence" value="ECO:0007669"/>
    <property type="project" value="InterPro"/>
</dbReference>
<dbReference type="InterPro" id="IPR053888">
    <property type="entry name" value="MRM3-like_sub_bind"/>
</dbReference>
<evidence type="ECO:0000256" key="3">
    <source>
        <dbReference type="ARBA" id="ARBA00022679"/>
    </source>
</evidence>
<dbReference type="GO" id="GO:0003723">
    <property type="term" value="F:RNA binding"/>
    <property type="evidence" value="ECO:0007669"/>
    <property type="project" value="InterPro"/>
</dbReference>
<dbReference type="GO" id="GO:0006396">
    <property type="term" value="P:RNA processing"/>
    <property type="evidence" value="ECO:0007669"/>
    <property type="project" value="InterPro"/>
</dbReference>
<dbReference type="InterPro" id="IPR029026">
    <property type="entry name" value="tRNA_m1G_MTases_N"/>
</dbReference>
<dbReference type="CDD" id="cd18095">
    <property type="entry name" value="SpoU-like_rRNA-MTase"/>
    <property type="match status" value="1"/>
</dbReference>
<proteinExistence type="inferred from homology"/>
<keyword evidence="3 6" id="KW-0808">Transferase</keyword>
<keyword evidence="7" id="KW-1185">Reference proteome</keyword>
<dbReference type="Pfam" id="PF00588">
    <property type="entry name" value="SpoU_methylase"/>
    <property type="match status" value="1"/>
</dbReference>
<dbReference type="Gene3D" id="3.40.1280.10">
    <property type="match status" value="1"/>
</dbReference>